<keyword evidence="3" id="KW-0633">Potassium transport</keyword>
<keyword evidence="8" id="KW-0406">Ion transport</keyword>
<keyword evidence="4 11" id="KW-0812">Transmembrane</keyword>
<evidence type="ECO:0000256" key="1">
    <source>
        <dbReference type="ARBA" id="ARBA00004141"/>
    </source>
</evidence>
<keyword evidence="2" id="KW-0813">Transport</keyword>
<feature type="transmembrane region" description="Helical" evidence="11">
    <location>
        <begin position="60"/>
        <end position="79"/>
    </location>
</feature>
<reference evidence="13 14" key="1">
    <citation type="submission" date="2020-11" db="EMBL/GenBank/DDBJ databases">
        <authorList>
            <person name="Kim M.K."/>
        </authorList>
    </citation>
    <scope>NUCLEOTIDE SEQUENCE [LARGE SCALE GENOMIC DNA]</scope>
    <source>
        <strain evidence="13 14">BT683</strain>
    </source>
</reference>
<evidence type="ECO:0000259" key="12">
    <source>
        <dbReference type="Pfam" id="PF00520"/>
    </source>
</evidence>
<name>A0ABS0IHW2_9BACT</name>
<feature type="transmembrane region" description="Helical" evidence="11">
    <location>
        <begin position="91"/>
        <end position="119"/>
    </location>
</feature>
<evidence type="ECO:0000256" key="8">
    <source>
        <dbReference type="ARBA" id="ARBA00023065"/>
    </source>
</evidence>
<evidence type="ECO:0000313" key="14">
    <source>
        <dbReference type="Proteomes" id="UP000597617"/>
    </source>
</evidence>
<evidence type="ECO:0000256" key="5">
    <source>
        <dbReference type="ARBA" id="ARBA00022826"/>
    </source>
</evidence>
<dbReference type="Pfam" id="PF00520">
    <property type="entry name" value="Ion_trans"/>
    <property type="match status" value="1"/>
</dbReference>
<evidence type="ECO:0000256" key="3">
    <source>
        <dbReference type="ARBA" id="ARBA00022538"/>
    </source>
</evidence>
<evidence type="ECO:0000256" key="11">
    <source>
        <dbReference type="SAM" id="Phobius"/>
    </source>
</evidence>
<dbReference type="PANTHER" id="PTHR11537:SF254">
    <property type="entry name" value="POTASSIUM VOLTAGE-GATED CHANNEL PROTEIN SHAB"/>
    <property type="match status" value="1"/>
</dbReference>
<evidence type="ECO:0000313" key="13">
    <source>
        <dbReference type="EMBL" id="MBF9237926.1"/>
    </source>
</evidence>
<dbReference type="PRINTS" id="PR00169">
    <property type="entry name" value="KCHANNEL"/>
</dbReference>
<evidence type="ECO:0000256" key="6">
    <source>
        <dbReference type="ARBA" id="ARBA00022958"/>
    </source>
</evidence>
<keyword evidence="7 11" id="KW-1133">Transmembrane helix</keyword>
<keyword evidence="10" id="KW-0407">Ion channel</keyword>
<dbReference type="InterPro" id="IPR028325">
    <property type="entry name" value="VG_K_chnl"/>
</dbReference>
<feature type="transmembrane region" description="Helical" evidence="11">
    <location>
        <begin position="27"/>
        <end position="48"/>
    </location>
</feature>
<organism evidence="13 14">
    <name type="scientific">Hymenobacter jeongseonensis</name>
    <dbReference type="NCBI Taxonomy" id="2791027"/>
    <lineage>
        <taxon>Bacteria</taxon>
        <taxon>Pseudomonadati</taxon>
        <taxon>Bacteroidota</taxon>
        <taxon>Cytophagia</taxon>
        <taxon>Cytophagales</taxon>
        <taxon>Hymenobacteraceae</taxon>
        <taxon>Hymenobacter</taxon>
    </lineage>
</organism>
<dbReference type="SUPFAM" id="SSF81324">
    <property type="entry name" value="Voltage-gated potassium channels"/>
    <property type="match status" value="1"/>
</dbReference>
<dbReference type="Gene3D" id="1.10.287.70">
    <property type="match status" value="1"/>
</dbReference>
<gene>
    <name evidence="13" type="ORF">I2I05_11020</name>
</gene>
<keyword evidence="6" id="KW-0630">Potassium</keyword>
<feature type="transmembrane region" description="Helical" evidence="11">
    <location>
        <begin position="156"/>
        <end position="177"/>
    </location>
</feature>
<feature type="domain" description="Ion transport" evidence="12">
    <location>
        <begin position="30"/>
        <end position="240"/>
    </location>
</feature>
<evidence type="ECO:0000256" key="7">
    <source>
        <dbReference type="ARBA" id="ARBA00022989"/>
    </source>
</evidence>
<evidence type="ECO:0000256" key="2">
    <source>
        <dbReference type="ARBA" id="ARBA00022448"/>
    </source>
</evidence>
<accession>A0ABS0IHW2</accession>
<keyword evidence="9 11" id="KW-0472">Membrane</keyword>
<dbReference type="InterPro" id="IPR005821">
    <property type="entry name" value="Ion_trans_dom"/>
</dbReference>
<evidence type="ECO:0000256" key="10">
    <source>
        <dbReference type="ARBA" id="ARBA00023303"/>
    </source>
</evidence>
<keyword evidence="5" id="KW-0631">Potassium channel</keyword>
<evidence type="ECO:0000256" key="9">
    <source>
        <dbReference type="ARBA" id="ARBA00023136"/>
    </source>
</evidence>
<protein>
    <submittedName>
        <fullName evidence="13">Ion transporter</fullName>
    </submittedName>
</protein>
<dbReference type="PANTHER" id="PTHR11537">
    <property type="entry name" value="VOLTAGE-GATED POTASSIUM CHANNEL"/>
    <property type="match status" value="1"/>
</dbReference>
<sequence length="279" mass="31021">MDLRPRDTDKGWKRTGYSIIFESDTRAGLLFDIVLLVVIALSVALVMLDSVRTVNARYGTYLRAAEWFFTILFILEYLARLLVVRRPLNYVFSWLGIVDFLATVPALAALLLTGSHYLVAIRTLRLLRMFRIFKLGQFVGEGEFIVMALKASRFKILVFLTAVLTLTIAMGTLMYVVEGGENGFTSIPKSVYWAIVTVTTVGYGDISPVTVLGQTLASVLMIMGYAIIAVPTGIVSAQMAGTQTTPYKSPAFKQVICHVCRATEHRPDAEFCWHCGEKL</sequence>
<comment type="caution">
    <text evidence="13">The sequence shown here is derived from an EMBL/GenBank/DDBJ whole genome shotgun (WGS) entry which is preliminary data.</text>
</comment>
<keyword evidence="14" id="KW-1185">Reference proteome</keyword>
<proteinExistence type="predicted"/>
<dbReference type="RefSeq" id="WP_196282301.1">
    <property type="nucleotide sequence ID" value="NZ_JADQDQ010000004.1"/>
</dbReference>
<evidence type="ECO:0000256" key="4">
    <source>
        <dbReference type="ARBA" id="ARBA00022692"/>
    </source>
</evidence>
<dbReference type="EMBL" id="JADQDQ010000004">
    <property type="protein sequence ID" value="MBF9237926.1"/>
    <property type="molecule type" value="Genomic_DNA"/>
</dbReference>
<comment type="subcellular location">
    <subcellularLocation>
        <location evidence="1">Membrane</location>
        <topology evidence="1">Multi-pass membrane protein</topology>
    </subcellularLocation>
</comment>
<dbReference type="Proteomes" id="UP000597617">
    <property type="component" value="Unassembled WGS sequence"/>
</dbReference>